<organism evidence="3 4">
    <name type="scientific">Candidatus Harrisonbacteria bacterium CG10_big_fil_rev_8_21_14_0_10_45_28</name>
    <dbReference type="NCBI Taxonomy" id="1974586"/>
    <lineage>
        <taxon>Bacteria</taxon>
        <taxon>Candidatus Harrisoniibacteriota</taxon>
    </lineage>
</organism>
<name>A0A2H0UQS2_9BACT</name>
<evidence type="ECO:0000313" key="3">
    <source>
        <dbReference type="EMBL" id="PIR88016.1"/>
    </source>
</evidence>
<dbReference type="InterPro" id="IPR000326">
    <property type="entry name" value="PAP2/HPO"/>
</dbReference>
<feature type="transmembrane region" description="Helical" evidence="1">
    <location>
        <begin position="149"/>
        <end position="167"/>
    </location>
</feature>
<feature type="transmembrane region" description="Helical" evidence="1">
    <location>
        <begin position="126"/>
        <end position="143"/>
    </location>
</feature>
<dbReference type="PANTHER" id="PTHR14969">
    <property type="entry name" value="SPHINGOSINE-1-PHOSPHATE PHOSPHOHYDROLASE"/>
    <property type="match status" value="1"/>
</dbReference>
<dbReference type="SMART" id="SM00014">
    <property type="entry name" value="acidPPc"/>
    <property type="match status" value="1"/>
</dbReference>
<keyword evidence="1" id="KW-0812">Transmembrane</keyword>
<dbReference type="InterPro" id="IPR036938">
    <property type="entry name" value="PAP2/HPO_sf"/>
</dbReference>
<keyword evidence="1" id="KW-0472">Membrane</keyword>
<feature type="transmembrane region" description="Helical" evidence="1">
    <location>
        <begin position="96"/>
        <end position="119"/>
    </location>
</feature>
<proteinExistence type="predicted"/>
<dbReference type="Pfam" id="PF01569">
    <property type="entry name" value="PAP2"/>
    <property type="match status" value="1"/>
</dbReference>
<feature type="domain" description="Phosphatidic acid phosphatase type 2/haloperoxidase" evidence="2">
    <location>
        <begin position="51"/>
        <end position="164"/>
    </location>
</feature>
<dbReference type="PANTHER" id="PTHR14969:SF13">
    <property type="entry name" value="AT30094P"/>
    <property type="match status" value="1"/>
</dbReference>
<evidence type="ECO:0000256" key="1">
    <source>
        <dbReference type="SAM" id="Phobius"/>
    </source>
</evidence>
<evidence type="ECO:0000259" key="2">
    <source>
        <dbReference type="SMART" id="SM00014"/>
    </source>
</evidence>
<feature type="transmembrane region" description="Helical" evidence="1">
    <location>
        <begin position="20"/>
        <end position="43"/>
    </location>
</feature>
<dbReference type="SUPFAM" id="SSF48317">
    <property type="entry name" value="Acid phosphatase/Vanadium-dependent haloperoxidase"/>
    <property type="match status" value="1"/>
</dbReference>
<dbReference type="Gene3D" id="1.20.144.10">
    <property type="entry name" value="Phosphatidic acid phosphatase type 2/haloperoxidase"/>
    <property type="match status" value="1"/>
</dbReference>
<dbReference type="AlphaFoldDB" id="A0A2H0UQS2"/>
<comment type="caution">
    <text evidence="3">The sequence shown here is derived from an EMBL/GenBank/DDBJ whole genome shotgun (WGS) entry which is preliminary data.</text>
</comment>
<reference evidence="4" key="1">
    <citation type="submission" date="2017-09" db="EMBL/GenBank/DDBJ databases">
        <title>Depth-based differentiation of microbial function through sediment-hosted aquifers and enrichment of novel symbionts in the deep terrestrial subsurface.</title>
        <authorList>
            <person name="Probst A.J."/>
            <person name="Ladd B."/>
            <person name="Jarett J.K."/>
            <person name="Geller-Mcgrath D.E."/>
            <person name="Sieber C.M.K."/>
            <person name="Emerson J.B."/>
            <person name="Anantharaman K."/>
            <person name="Thomas B.C."/>
            <person name="Malmstrom R."/>
            <person name="Stieglmeier M."/>
            <person name="Klingl A."/>
            <person name="Woyke T."/>
            <person name="Ryan C.M."/>
            <person name="Banfield J.F."/>
        </authorList>
    </citation>
    <scope>NUCLEOTIDE SEQUENCE [LARGE SCALE GENOMIC DNA]</scope>
</reference>
<keyword evidence="1" id="KW-1133">Transmembrane helix</keyword>
<protein>
    <recommendedName>
        <fullName evidence="2">Phosphatidic acid phosphatase type 2/haloperoxidase domain-containing protein</fullName>
    </recommendedName>
</protein>
<accession>A0A2H0UQS2</accession>
<feature type="transmembrane region" description="Helical" evidence="1">
    <location>
        <begin position="55"/>
        <end position="76"/>
    </location>
</feature>
<dbReference type="EMBL" id="PFBC01000024">
    <property type="protein sequence ID" value="PIR88016.1"/>
    <property type="molecule type" value="Genomic_DNA"/>
</dbReference>
<dbReference type="GO" id="GO:0042392">
    <property type="term" value="F:sphingosine-1-phosphate phosphatase activity"/>
    <property type="evidence" value="ECO:0007669"/>
    <property type="project" value="TreeGrafter"/>
</dbReference>
<evidence type="ECO:0000313" key="4">
    <source>
        <dbReference type="Proteomes" id="UP000230903"/>
    </source>
</evidence>
<sequence>MNTDYQLIAQLVGRYPLLDFLAVFLARYLPYVVVLVFVLVLFLMHSRYERLKISLFWIFSMILTSGIIGPLIHHFFFRPRPFVVYDTLPLITMDPAMASFPSSHTIFFFTLATVIFFGLSRKWGGWLFVIATFIGLARVYVGVHFLLDILGGAVIGFLVPLIVWLIFDKFWRREVPVDAPDVELAD</sequence>
<dbReference type="Proteomes" id="UP000230903">
    <property type="component" value="Unassembled WGS sequence"/>
</dbReference>
<gene>
    <name evidence="3" type="ORF">COU10_01480</name>
</gene>